<dbReference type="RefSeq" id="WP_207692041.1">
    <property type="nucleotide sequence ID" value="NZ_CP061799.1"/>
</dbReference>
<feature type="domain" description="Leucine-binding protein" evidence="3">
    <location>
        <begin position="280"/>
        <end position="606"/>
    </location>
</feature>
<name>A0A975B7K9_9BACT</name>
<keyword evidence="6" id="KW-1185">Reference proteome</keyword>
<dbReference type="Gene3D" id="1.25.40.10">
    <property type="entry name" value="Tetratricopeptide repeat domain"/>
    <property type="match status" value="1"/>
</dbReference>
<dbReference type="SUPFAM" id="SSF53822">
    <property type="entry name" value="Periplasmic binding protein-like I"/>
    <property type="match status" value="1"/>
</dbReference>
<evidence type="ECO:0000256" key="1">
    <source>
        <dbReference type="ARBA" id="ARBA00010062"/>
    </source>
</evidence>
<feature type="domain" description="Outer membrane lipoprotein BamD-like" evidence="4">
    <location>
        <begin position="90"/>
        <end position="269"/>
    </location>
</feature>
<dbReference type="Pfam" id="PF13525">
    <property type="entry name" value="YfiO"/>
    <property type="match status" value="1"/>
</dbReference>
<reference evidence="5" key="1">
    <citation type="journal article" date="2021" name="Microb. Physiol.">
        <title>Proteogenomic Insights into the Physiology of Marine, Sulfate-Reducing, Filamentous Desulfonema limicola and Desulfonema magnum.</title>
        <authorList>
            <person name="Schnaars V."/>
            <person name="Wohlbrand L."/>
            <person name="Scheve S."/>
            <person name="Hinrichs C."/>
            <person name="Reinhardt R."/>
            <person name="Rabus R."/>
        </authorList>
    </citation>
    <scope>NUCLEOTIDE SEQUENCE</scope>
    <source>
        <strain evidence="5">5ac10</strain>
    </source>
</reference>
<dbReference type="CDD" id="cd06339">
    <property type="entry name" value="PBP1_YraM_LppC_lipoprotein-like"/>
    <property type="match status" value="1"/>
</dbReference>
<dbReference type="PANTHER" id="PTHR30483:SF6">
    <property type="entry name" value="PERIPLASMIC BINDING PROTEIN OF ABC TRANSPORTER FOR NATURAL AMINO ACIDS"/>
    <property type="match status" value="1"/>
</dbReference>
<proteinExistence type="inferred from homology"/>
<keyword evidence="5" id="KW-0675">Receptor</keyword>
<protein>
    <submittedName>
        <fullName evidence="5">Outer membrane ligand-binding receptor</fullName>
    </submittedName>
</protein>
<comment type="similarity">
    <text evidence="1">Belongs to the leucine-binding protein family.</text>
</comment>
<dbReference type="Gene3D" id="3.40.50.2300">
    <property type="match status" value="2"/>
</dbReference>
<dbReference type="EMBL" id="CP061799">
    <property type="protein sequence ID" value="QTA80389.1"/>
    <property type="molecule type" value="Genomic_DNA"/>
</dbReference>
<dbReference type="InterPro" id="IPR028082">
    <property type="entry name" value="Peripla_BP_I"/>
</dbReference>
<dbReference type="AlphaFoldDB" id="A0A975B7K9"/>
<evidence type="ECO:0000313" key="6">
    <source>
        <dbReference type="Proteomes" id="UP000663720"/>
    </source>
</evidence>
<evidence type="ECO:0000259" key="3">
    <source>
        <dbReference type="Pfam" id="PF13458"/>
    </source>
</evidence>
<dbReference type="InterPro" id="IPR011990">
    <property type="entry name" value="TPR-like_helical_dom_sf"/>
</dbReference>
<dbReference type="InterPro" id="IPR028081">
    <property type="entry name" value="Leu-bd"/>
</dbReference>
<gene>
    <name evidence="5" type="ORF">dnl_26910</name>
</gene>
<dbReference type="PANTHER" id="PTHR30483">
    <property type="entry name" value="LEUCINE-SPECIFIC-BINDING PROTEIN"/>
    <property type="match status" value="1"/>
</dbReference>
<evidence type="ECO:0000313" key="5">
    <source>
        <dbReference type="EMBL" id="QTA80389.1"/>
    </source>
</evidence>
<dbReference type="SUPFAM" id="SSF48452">
    <property type="entry name" value="TPR-like"/>
    <property type="match status" value="1"/>
</dbReference>
<dbReference type="InterPro" id="IPR039565">
    <property type="entry name" value="BamD-like"/>
</dbReference>
<keyword evidence="2" id="KW-0732">Signal</keyword>
<sequence>MKLRYFQILAAIILLICLNSCVYQTPGITRDQSKPEKIKPEKRLFLEAEQLFQNQSYRQAMAVYKEYMLKFPDGESAPDALIREGYIYQSLKDYTTARSIYEHILNKYQTSNRIADAMVEILMTYYHQGAYKDLIMRADDFIKHKDSHARISTIYLILGNTYTADKSPANAFYFFAKSFETAEDLEKEIVLSRIKKSVQSLAIEEIQSLMERVTSESAREYLLFQLGSENIKNGLYEDGVRVLNQFIDMYPEHEYKQEAERLISEAEERIYMSGKKETHSIGCLLPLTGSYKLYGNQALKGIELALDKSEIKDLINIIIKDTGSDPELARIAVEELVNENVSAIIGPIITSESAALAAQKAGIPIITLTQKDGITETGDYVFRHFLTPRLQVKAITDYAVNKLGLYNFAVLFPDEKYGTTFMNLFWEELSALGGTIVASESYNTRQTDFKGPIRRILRQGFDAIFIPDSAKKAGLIIPQLTFYGARKVPLFGTNLWHSEDLIHRARKFVQGAVFPDVYFSKSNSYEIKSFIDNYFNSYREEPGFIEALGYDTALMLLNILGKYNVRSAVDVKNELLQLRNFQCITGLTGFDDSGEAHKKLFLLKVEGSRFVELPFD</sequence>
<accession>A0A975B7K9</accession>
<evidence type="ECO:0000259" key="4">
    <source>
        <dbReference type="Pfam" id="PF13525"/>
    </source>
</evidence>
<dbReference type="Proteomes" id="UP000663720">
    <property type="component" value="Chromosome"/>
</dbReference>
<dbReference type="KEGG" id="dli:dnl_26910"/>
<evidence type="ECO:0000256" key="2">
    <source>
        <dbReference type="ARBA" id="ARBA00022729"/>
    </source>
</evidence>
<organism evidence="5 6">
    <name type="scientific">Desulfonema limicola</name>
    <dbReference type="NCBI Taxonomy" id="45656"/>
    <lineage>
        <taxon>Bacteria</taxon>
        <taxon>Pseudomonadati</taxon>
        <taxon>Thermodesulfobacteriota</taxon>
        <taxon>Desulfobacteria</taxon>
        <taxon>Desulfobacterales</taxon>
        <taxon>Desulfococcaceae</taxon>
        <taxon>Desulfonema</taxon>
    </lineage>
</organism>
<dbReference type="InterPro" id="IPR051010">
    <property type="entry name" value="BCAA_transport"/>
</dbReference>
<dbReference type="Pfam" id="PF13458">
    <property type="entry name" value="Peripla_BP_6"/>
    <property type="match status" value="1"/>
</dbReference>